<comment type="caution">
    <text evidence="3">The sequence shown here is derived from an EMBL/GenBank/DDBJ whole genome shotgun (WGS) entry which is preliminary data.</text>
</comment>
<gene>
    <name evidence="3" type="ORF">KS419_04505</name>
</gene>
<protein>
    <submittedName>
        <fullName evidence="3">PspA/IM30 family protein</fullName>
    </submittedName>
</protein>
<dbReference type="RefSeq" id="WP_217064883.1">
    <property type="nucleotide sequence ID" value="NZ_JAHQCS010000056.1"/>
</dbReference>
<feature type="coiled-coil region" evidence="2">
    <location>
        <begin position="51"/>
        <end position="117"/>
    </location>
</feature>
<dbReference type="PANTHER" id="PTHR31088">
    <property type="entry name" value="MEMBRANE-ASSOCIATED PROTEIN VIPP1, CHLOROPLASTIC"/>
    <property type="match status" value="1"/>
</dbReference>
<evidence type="ECO:0000256" key="2">
    <source>
        <dbReference type="SAM" id="Coils"/>
    </source>
</evidence>
<dbReference type="EMBL" id="JAHQCS010000056">
    <property type="protein sequence ID" value="MBU9710996.1"/>
    <property type="molecule type" value="Genomic_DNA"/>
</dbReference>
<keyword evidence="4" id="KW-1185">Reference proteome</keyword>
<reference evidence="3 4" key="1">
    <citation type="submission" date="2021-06" db="EMBL/GenBank/DDBJ databases">
        <title>Bacillus sp. RD4P76, an endophyte from a halophyte.</title>
        <authorList>
            <person name="Sun J.-Q."/>
        </authorList>
    </citation>
    <scope>NUCLEOTIDE SEQUENCE [LARGE SCALE GENOMIC DNA]</scope>
    <source>
        <strain evidence="3 4">CGMCC 1.15917</strain>
    </source>
</reference>
<dbReference type="Pfam" id="PF04012">
    <property type="entry name" value="PspA_IM30"/>
    <property type="match status" value="1"/>
</dbReference>
<dbReference type="InterPro" id="IPR007157">
    <property type="entry name" value="PspA_VIPP1"/>
</dbReference>
<comment type="similarity">
    <text evidence="1">Belongs to the PspA/Vipp/IM30 family.</text>
</comment>
<evidence type="ECO:0000313" key="3">
    <source>
        <dbReference type="EMBL" id="MBU9710996.1"/>
    </source>
</evidence>
<sequence>MFAFFRRLKSAVSSIHTMMEKGEEPEDMLNQYVLELEQEVKDGELAMSKMIAEEKLLLKRLKEIREKIEKRNHQVIESIETGKEDFARRVLEDKLQLEREYKQLELLKDYMEKQSKEGKEKLNELKFDYQEMKIKRDMLNGKTGVANARAEIKHSTLTNYSDIGSELDREIEKVKATIKKKSERG</sequence>
<proteinExistence type="inferred from homology"/>
<dbReference type="PANTHER" id="PTHR31088:SF6">
    <property type="entry name" value="PHAGE SHOCK PROTEIN A"/>
    <property type="match status" value="1"/>
</dbReference>
<accession>A0ABS6JBQ7</accession>
<evidence type="ECO:0000256" key="1">
    <source>
        <dbReference type="ARBA" id="ARBA00043985"/>
    </source>
</evidence>
<dbReference type="Proteomes" id="UP000784880">
    <property type="component" value="Unassembled WGS sequence"/>
</dbReference>
<name>A0ABS6JBQ7_9BACI</name>
<keyword evidence="2" id="KW-0175">Coiled coil</keyword>
<evidence type="ECO:0000313" key="4">
    <source>
        <dbReference type="Proteomes" id="UP000784880"/>
    </source>
</evidence>
<organism evidence="3 4">
    <name type="scientific">Evansella tamaricis</name>
    <dbReference type="NCBI Taxonomy" id="2069301"/>
    <lineage>
        <taxon>Bacteria</taxon>
        <taxon>Bacillati</taxon>
        <taxon>Bacillota</taxon>
        <taxon>Bacilli</taxon>
        <taxon>Bacillales</taxon>
        <taxon>Bacillaceae</taxon>
        <taxon>Evansella</taxon>
    </lineage>
</organism>